<name>A0A7Y9JY85_9CELL</name>
<dbReference type="InterPro" id="IPR010998">
    <property type="entry name" value="Integrase_recombinase_N"/>
</dbReference>
<dbReference type="Gene3D" id="1.10.443.10">
    <property type="entry name" value="Intergrase catalytic core"/>
    <property type="match status" value="1"/>
</dbReference>
<dbReference type="InterPro" id="IPR002104">
    <property type="entry name" value="Integrase_catalytic"/>
</dbReference>
<dbReference type="PANTHER" id="PTHR30349">
    <property type="entry name" value="PHAGE INTEGRASE-RELATED"/>
    <property type="match status" value="1"/>
</dbReference>
<evidence type="ECO:0000313" key="6">
    <source>
        <dbReference type="EMBL" id="GIG31868.1"/>
    </source>
</evidence>
<feature type="domain" description="Core-binding (CB)" evidence="5">
    <location>
        <begin position="70"/>
        <end position="156"/>
    </location>
</feature>
<dbReference type="EMBL" id="JACCBK010000001">
    <property type="protein sequence ID" value="NYD84800.1"/>
    <property type="molecule type" value="Genomic_DNA"/>
</dbReference>
<dbReference type="Proteomes" id="UP000618382">
    <property type="component" value="Unassembled WGS sequence"/>
</dbReference>
<dbReference type="PROSITE" id="PS51898">
    <property type="entry name" value="TYR_RECOMBINASE"/>
    <property type="match status" value="1"/>
</dbReference>
<evidence type="ECO:0000256" key="3">
    <source>
        <dbReference type="PROSITE-ProRule" id="PRU01248"/>
    </source>
</evidence>
<proteinExistence type="predicted"/>
<keyword evidence="2" id="KW-0233">DNA recombination</keyword>
<evidence type="ECO:0000259" key="4">
    <source>
        <dbReference type="PROSITE" id="PS51898"/>
    </source>
</evidence>
<accession>A0A7Y9JY85</accession>
<protein>
    <submittedName>
        <fullName evidence="7">Integrase</fullName>
    </submittedName>
</protein>
<dbReference type="SUPFAM" id="SSF56349">
    <property type="entry name" value="DNA breaking-rejoining enzymes"/>
    <property type="match status" value="1"/>
</dbReference>
<dbReference type="CDD" id="cd01189">
    <property type="entry name" value="INT_ICEBs1_C_like"/>
    <property type="match status" value="1"/>
</dbReference>
<dbReference type="AlphaFoldDB" id="A0A7Y9JY85"/>
<keyword evidence="1 3" id="KW-0238">DNA-binding</keyword>
<dbReference type="PROSITE" id="PS51900">
    <property type="entry name" value="CB"/>
    <property type="match status" value="1"/>
</dbReference>
<dbReference type="InterPro" id="IPR011010">
    <property type="entry name" value="DNA_brk_join_enz"/>
</dbReference>
<dbReference type="RefSeq" id="WP_140458906.1">
    <property type="nucleotide sequence ID" value="NZ_BAABFI010000003.1"/>
</dbReference>
<evidence type="ECO:0000313" key="8">
    <source>
        <dbReference type="Proteomes" id="UP000577956"/>
    </source>
</evidence>
<dbReference type="InterPro" id="IPR044068">
    <property type="entry name" value="CB"/>
</dbReference>
<comment type="caution">
    <text evidence="7">The sequence shown here is derived from an EMBL/GenBank/DDBJ whole genome shotgun (WGS) entry which is preliminary data.</text>
</comment>
<dbReference type="InterPro" id="IPR013762">
    <property type="entry name" value="Integrase-like_cat_sf"/>
</dbReference>
<dbReference type="GO" id="GO:0006310">
    <property type="term" value="P:DNA recombination"/>
    <property type="evidence" value="ECO:0007669"/>
    <property type="project" value="UniProtKB-KW"/>
</dbReference>
<organism evidence="7 8">
    <name type="scientific">Cellulomonas oligotrophica</name>
    <dbReference type="NCBI Taxonomy" id="931536"/>
    <lineage>
        <taxon>Bacteria</taxon>
        <taxon>Bacillati</taxon>
        <taxon>Actinomycetota</taxon>
        <taxon>Actinomycetes</taxon>
        <taxon>Micrococcales</taxon>
        <taxon>Cellulomonadaceae</taxon>
        <taxon>Cellulomonas</taxon>
    </lineage>
</organism>
<evidence type="ECO:0000256" key="1">
    <source>
        <dbReference type="ARBA" id="ARBA00023125"/>
    </source>
</evidence>
<gene>
    <name evidence="7" type="ORF">BKA21_000349</name>
    <name evidence="6" type="ORF">Col01nite_10270</name>
</gene>
<reference evidence="6 9" key="2">
    <citation type="submission" date="2021-01" db="EMBL/GenBank/DDBJ databases">
        <title>Whole genome shotgun sequence of Cellulomonas oligotrophica NBRC 109435.</title>
        <authorList>
            <person name="Komaki H."/>
            <person name="Tamura T."/>
        </authorList>
    </citation>
    <scope>NUCLEOTIDE SEQUENCE [LARGE SCALE GENOMIC DNA]</scope>
    <source>
        <strain evidence="6 9">NBRC 109435</strain>
    </source>
</reference>
<dbReference type="InterPro" id="IPR050090">
    <property type="entry name" value="Tyrosine_recombinase_XerCD"/>
</dbReference>
<dbReference type="GO" id="GO:0003677">
    <property type="term" value="F:DNA binding"/>
    <property type="evidence" value="ECO:0007669"/>
    <property type="project" value="UniProtKB-UniRule"/>
</dbReference>
<sequence length="383" mass="42180">MPRSDLPVREYTTSSGATRYRATVDAGVHAGTGRRRQVTRVFATRREARSWVAATRTDVARGAYLARSADTLDALCQRWLDGRRDVREITVQGYRYALVPARRRLGERRVQELTVADLDALAEWMRREGGRGGRPLSPRSVAATLGAVSQVLDLAMREELVARNVARMVKRPRQVRRDAARWDAAQAAAFRAHVLPDRLAAAWLLSLAGLRRSEVLGLRWEDVDLDAGTVRVERGRVSVTATTDAVDEPKSEQSRRVIPVGLIPGVVPALRTLRTRQAAERLARGTGYRSAGYVVVDERGRAPRPEWYSDRFAALCREADVPVIHLHATRHTAADTLLAAGVPAVDVAAWLGHTTEVLHDRYGRSTPGGIRAVGEALARAYGG</sequence>
<dbReference type="EMBL" id="BONN01000002">
    <property type="protein sequence ID" value="GIG31868.1"/>
    <property type="molecule type" value="Genomic_DNA"/>
</dbReference>
<dbReference type="GO" id="GO:0015074">
    <property type="term" value="P:DNA integration"/>
    <property type="evidence" value="ECO:0007669"/>
    <property type="project" value="InterPro"/>
</dbReference>
<evidence type="ECO:0000256" key="2">
    <source>
        <dbReference type="ARBA" id="ARBA00023172"/>
    </source>
</evidence>
<evidence type="ECO:0000313" key="7">
    <source>
        <dbReference type="EMBL" id="NYD84800.1"/>
    </source>
</evidence>
<evidence type="ECO:0000313" key="9">
    <source>
        <dbReference type="Proteomes" id="UP000618382"/>
    </source>
</evidence>
<feature type="domain" description="Tyr recombinase" evidence="4">
    <location>
        <begin position="177"/>
        <end position="375"/>
    </location>
</feature>
<dbReference type="Pfam" id="PF00589">
    <property type="entry name" value="Phage_integrase"/>
    <property type="match status" value="1"/>
</dbReference>
<evidence type="ECO:0000259" key="5">
    <source>
        <dbReference type="PROSITE" id="PS51900"/>
    </source>
</evidence>
<keyword evidence="9" id="KW-1185">Reference proteome</keyword>
<dbReference type="PANTHER" id="PTHR30349:SF91">
    <property type="entry name" value="INTA PROTEIN"/>
    <property type="match status" value="1"/>
</dbReference>
<reference evidence="7 8" key="1">
    <citation type="submission" date="2020-07" db="EMBL/GenBank/DDBJ databases">
        <title>Sequencing the genomes of 1000 actinobacteria strains.</title>
        <authorList>
            <person name="Klenk H.-P."/>
        </authorList>
    </citation>
    <scope>NUCLEOTIDE SEQUENCE [LARGE SCALE GENOMIC DNA]</scope>
    <source>
        <strain evidence="7 8">DSM 24482</strain>
    </source>
</reference>
<dbReference type="Gene3D" id="1.10.150.130">
    <property type="match status" value="1"/>
</dbReference>
<dbReference type="Proteomes" id="UP000577956">
    <property type="component" value="Unassembled WGS sequence"/>
</dbReference>